<dbReference type="EMBL" id="CP075587">
    <property type="protein sequence ID" value="QYF48500.1"/>
    <property type="molecule type" value="Genomic_DNA"/>
</dbReference>
<reference evidence="1 2" key="1">
    <citation type="journal article" date="2022" name="bioRxiv">
        <title>Ecology and evolution of chlamydial symbionts of arthropods.</title>
        <authorList>
            <person name="Halter T."/>
            <person name="Koestlbacher S."/>
            <person name="Collingro A."/>
            <person name="Sixt B.S."/>
            <person name="Toenshoff E.R."/>
            <person name="Hendrickx F."/>
            <person name="Kostanjsek R."/>
            <person name="Horn M."/>
        </authorList>
    </citation>
    <scope>NUCLEOTIDE SEQUENCE [LARGE SCALE GENOMIC DNA]</scope>
    <source>
        <strain evidence="1">W744xW776</strain>
    </source>
</reference>
<gene>
    <name evidence="1" type="ORF">RHABOEDO_000673</name>
</gene>
<evidence type="ECO:0000313" key="1">
    <source>
        <dbReference type="EMBL" id="QYF48500.1"/>
    </source>
</evidence>
<name>A0ABX8V4V8_9BACT</name>
<accession>A0ABX8V4V8</accession>
<dbReference type="Proteomes" id="UP000826014">
    <property type="component" value="Chromosome"/>
</dbReference>
<sequence length="55" mass="6256">MSSSVNLVSLGPSSQFIDNPDAKNKKIMDFLFRKISEVFNKVFSSLKCTEELKKE</sequence>
<proteinExistence type="predicted"/>
<protein>
    <submittedName>
        <fullName evidence="1">Uncharacterized protein</fullName>
    </submittedName>
</protein>
<keyword evidence="2" id="KW-1185">Reference proteome</keyword>
<dbReference type="RefSeq" id="WP_215217793.1">
    <property type="nucleotide sequence ID" value="NZ_CP075587.1"/>
</dbReference>
<evidence type="ECO:0000313" key="2">
    <source>
        <dbReference type="Proteomes" id="UP000826014"/>
    </source>
</evidence>
<organism evidence="1 2">
    <name type="scientific">Candidatus Rhabdochlamydia oedothoracis</name>
    <dbReference type="NCBI Taxonomy" id="2720720"/>
    <lineage>
        <taxon>Bacteria</taxon>
        <taxon>Pseudomonadati</taxon>
        <taxon>Chlamydiota</taxon>
        <taxon>Chlamydiia</taxon>
        <taxon>Parachlamydiales</taxon>
        <taxon>Candidatus Rhabdochlamydiaceae</taxon>
        <taxon>Candidatus Rhabdochlamydia</taxon>
    </lineage>
</organism>